<dbReference type="AlphaFoldDB" id="A0A1T5F707"/>
<evidence type="ECO:0000313" key="2">
    <source>
        <dbReference type="EMBL" id="SKB91934.1"/>
    </source>
</evidence>
<feature type="chain" id="PRO_5012052464" evidence="1">
    <location>
        <begin position="25"/>
        <end position="129"/>
    </location>
</feature>
<gene>
    <name evidence="2" type="ORF">SAMN06295937_102934</name>
</gene>
<evidence type="ECO:0000313" key="3">
    <source>
        <dbReference type="Proteomes" id="UP000190044"/>
    </source>
</evidence>
<dbReference type="EMBL" id="FUYP01000029">
    <property type="protein sequence ID" value="SKB91934.1"/>
    <property type="molecule type" value="Genomic_DNA"/>
</dbReference>
<organism evidence="2 3">
    <name type="scientific">Sphingopyxis flava</name>
    <dbReference type="NCBI Taxonomy" id="1507287"/>
    <lineage>
        <taxon>Bacteria</taxon>
        <taxon>Pseudomonadati</taxon>
        <taxon>Pseudomonadota</taxon>
        <taxon>Alphaproteobacteria</taxon>
        <taxon>Sphingomonadales</taxon>
        <taxon>Sphingomonadaceae</taxon>
        <taxon>Sphingopyxis</taxon>
    </lineage>
</organism>
<dbReference type="InterPro" id="IPR009444">
    <property type="entry name" value="Conjugal_tfr_TraD_a-type"/>
</dbReference>
<dbReference type="Pfam" id="PF06412">
    <property type="entry name" value="TraD"/>
    <property type="match status" value="1"/>
</dbReference>
<proteinExistence type="predicted"/>
<reference evidence="3" key="1">
    <citation type="submission" date="2017-02" db="EMBL/GenBank/DDBJ databases">
        <authorList>
            <person name="Varghese N."/>
            <person name="Submissions S."/>
        </authorList>
    </citation>
    <scope>NUCLEOTIDE SEQUENCE [LARGE SCALE GENOMIC DNA]</scope>
    <source>
        <strain evidence="3">R11H</strain>
    </source>
</reference>
<name>A0A1T5F707_9SPHN</name>
<sequence length="129" mass="14574">MLRERRRGARAAPTFFARAAPALAKGLAATDAAQRRATQARNRLQATRAWHDRRVRLMKRQQRARRLIELGRLVVKAELAELAADDPAILLGLFLEAAATLKGDERDVKLALWREHGRRVLADENGHRP</sequence>
<accession>A0A1T5F707</accession>
<feature type="signal peptide" evidence="1">
    <location>
        <begin position="1"/>
        <end position="24"/>
    </location>
</feature>
<dbReference type="Proteomes" id="UP000190044">
    <property type="component" value="Unassembled WGS sequence"/>
</dbReference>
<keyword evidence="1" id="KW-0732">Signal</keyword>
<protein>
    <submittedName>
        <fullName evidence="2">Conjugal transfer protein TraD</fullName>
    </submittedName>
</protein>
<evidence type="ECO:0000256" key="1">
    <source>
        <dbReference type="SAM" id="SignalP"/>
    </source>
</evidence>
<keyword evidence="3" id="KW-1185">Reference proteome</keyword>